<protein>
    <submittedName>
        <fullName evidence="2">Uncharacterized protein</fullName>
    </submittedName>
</protein>
<dbReference type="CTD" id="78774202"/>
<evidence type="ECO:0000256" key="1">
    <source>
        <dbReference type="SAM" id="MobiDB-lite"/>
    </source>
</evidence>
<dbReference type="AlphaFoldDB" id="A0A6A5HH18"/>
<proteinExistence type="predicted"/>
<feature type="region of interest" description="Disordered" evidence="1">
    <location>
        <begin position="49"/>
        <end position="85"/>
    </location>
</feature>
<dbReference type="Proteomes" id="UP000483820">
    <property type="component" value="Chromosome II"/>
</dbReference>
<dbReference type="RefSeq" id="XP_053589879.1">
    <property type="nucleotide sequence ID" value="XM_053725685.1"/>
</dbReference>
<name>A0A6A5HH18_CAERE</name>
<sequence length="85" mass="9200">MGTSKSVSCSCRAGAERRHADVRGGRTACGVLDVDDADGDEVRKKLCRWSSRRRLDSPKPPPPPPPPPLPPAADDDDEEPRLRGI</sequence>
<comment type="caution">
    <text evidence="2">The sequence shown here is derived from an EMBL/GenBank/DDBJ whole genome shotgun (WGS) entry which is preliminary data.</text>
</comment>
<feature type="region of interest" description="Disordered" evidence="1">
    <location>
        <begin position="1"/>
        <end position="21"/>
    </location>
</feature>
<dbReference type="GeneID" id="78774202"/>
<feature type="compositionally biased region" description="Pro residues" evidence="1">
    <location>
        <begin position="58"/>
        <end position="71"/>
    </location>
</feature>
<dbReference type="EMBL" id="WUAV01000002">
    <property type="protein sequence ID" value="KAF1766609.1"/>
    <property type="molecule type" value="Genomic_DNA"/>
</dbReference>
<gene>
    <name evidence="2" type="ORF">GCK72_006567</name>
</gene>
<evidence type="ECO:0000313" key="3">
    <source>
        <dbReference type="Proteomes" id="UP000483820"/>
    </source>
</evidence>
<evidence type="ECO:0000313" key="2">
    <source>
        <dbReference type="EMBL" id="KAF1766609.1"/>
    </source>
</evidence>
<dbReference type="KEGG" id="crq:GCK72_006567"/>
<accession>A0A6A5HH18</accession>
<organism evidence="2 3">
    <name type="scientific">Caenorhabditis remanei</name>
    <name type="common">Caenorhabditis vulgaris</name>
    <dbReference type="NCBI Taxonomy" id="31234"/>
    <lineage>
        <taxon>Eukaryota</taxon>
        <taxon>Metazoa</taxon>
        <taxon>Ecdysozoa</taxon>
        <taxon>Nematoda</taxon>
        <taxon>Chromadorea</taxon>
        <taxon>Rhabditida</taxon>
        <taxon>Rhabditina</taxon>
        <taxon>Rhabditomorpha</taxon>
        <taxon>Rhabditoidea</taxon>
        <taxon>Rhabditidae</taxon>
        <taxon>Peloderinae</taxon>
        <taxon>Caenorhabditis</taxon>
    </lineage>
</organism>
<reference evidence="2 3" key="1">
    <citation type="submission" date="2019-12" db="EMBL/GenBank/DDBJ databases">
        <title>Chromosome-level assembly of the Caenorhabditis remanei genome.</title>
        <authorList>
            <person name="Teterina A.A."/>
            <person name="Willis J.H."/>
            <person name="Phillips P.C."/>
        </authorList>
    </citation>
    <scope>NUCLEOTIDE SEQUENCE [LARGE SCALE GENOMIC DNA]</scope>
    <source>
        <strain evidence="2 3">PX506</strain>
        <tissue evidence="2">Whole organism</tissue>
    </source>
</reference>